<sequence length="210" mass="22232">MVVSLSGIGTRTADRCADLAAELDRRHVPLSLLVAPRELGQAQGWVRERAGNGDALLLHGLGGRRVPAHEANLLLTGARRAMETLGLDADCFAPRCSIASPGTLTALRRHRFSLCADAVAVRDLRTGTEQNGKVHALGDRVESLRCLALVYSAGRTARRGGLVRIAVDAADLDRIGPRQAVLDAVDAALSHAAVPTTYVRLPSPRRASAA</sequence>
<dbReference type="OrthoDB" id="5242819at2"/>
<gene>
    <name evidence="1" type="ORF">FKR81_08265</name>
</gene>
<protein>
    <submittedName>
        <fullName evidence="1">DUF2334 domain-containing protein</fullName>
    </submittedName>
</protein>
<proteinExistence type="predicted"/>
<dbReference type="EMBL" id="VOBR01000004">
    <property type="protein sequence ID" value="TWP53177.1"/>
    <property type="molecule type" value="Genomic_DNA"/>
</dbReference>
<reference evidence="1 2" key="1">
    <citation type="submission" date="2019-07" db="EMBL/GenBank/DDBJ databases">
        <title>Lentzea xizangensis sp. nov., isolated from Qinghai-Tibetan Plateau Soils.</title>
        <authorList>
            <person name="Huang J."/>
        </authorList>
    </citation>
    <scope>NUCLEOTIDE SEQUENCE [LARGE SCALE GENOMIC DNA]</scope>
    <source>
        <strain evidence="1 2">FXJ1.1311</strain>
    </source>
</reference>
<organism evidence="1 2">
    <name type="scientific">Lentzea tibetensis</name>
    <dbReference type="NCBI Taxonomy" id="2591470"/>
    <lineage>
        <taxon>Bacteria</taxon>
        <taxon>Bacillati</taxon>
        <taxon>Actinomycetota</taxon>
        <taxon>Actinomycetes</taxon>
        <taxon>Pseudonocardiales</taxon>
        <taxon>Pseudonocardiaceae</taxon>
        <taxon>Lentzea</taxon>
    </lineage>
</organism>
<evidence type="ECO:0000313" key="1">
    <source>
        <dbReference type="EMBL" id="TWP53177.1"/>
    </source>
</evidence>
<accession>A0A563EZL5</accession>
<name>A0A563EZL5_9PSEU</name>
<dbReference type="AlphaFoldDB" id="A0A563EZL5"/>
<dbReference type="Proteomes" id="UP000316639">
    <property type="component" value="Unassembled WGS sequence"/>
</dbReference>
<keyword evidence="2" id="KW-1185">Reference proteome</keyword>
<comment type="caution">
    <text evidence="1">The sequence shown here is derived from an EMBL/GenBank/DDBJ whole genome shotgun (WGS) entry which is preliminary data.</text>
</comment>
<evidence type="ECO:0000313" key="2">
    <source>
        <dbReference type="Proteomes" id="UP000316639"/>
    </source>
</evidence>